<feature type="region of interest" description="Disordered" evidence="1">
    <location>
        <begin position="1"/>
        <end position="59"/>
    </location>
</feature>
<name>A0A2T7PKQ3_POMCA</name>
<evidence type="ECO:0000313" key="2">
    <source>
        <dbReference type="EMBL" id="PVD34015.1"/>
    </source>
</evidence>
<reference evidence="2 3" key="1">
    <citation type="submission" date="2018-04" db="EMBL/GenBank/DDBJ databases">
        <title>The genome of golden apple snail Pomacea canaliculata provides insight into stress tolerance and invasive adaptation.</title>
        <authorList>
            <person name="Liu C."/>
            <person name="Liu B."/>
            <person name="Ren Y."/>
            <person name="Zhang Y."/>
            <person name="Wang H."/>
            <person name="Li S."/>
            <person name="Jiang F."/>
            <person name="Yin L."/>
            <person name="Zhang G."/>
            <person name="Qian W."/>
            <person name="Fan W."/>
        </authorList>
    </citation>
    <scope>NUCLEOTIDE SEQUENCE [LARGE SCALE GENOMIC DNA]</scope>
    <source>
        <strain evidence="2">SZHN2017</strain>
        <tissue evidence="2">Muscle</tissue>
    </source>
</reference>
<keyword evidence="3" id="KW-1185">Reference proteome</keyword>
<sequence>MVKIMSLSTCRPNAKLDNRQRRRHPQQHRRHPQQHRRHPQQHRPGWREGQRHVQSIAEGEQVRWTMTSATGLHSSCMAGVVCLRVLGCQDCQRDVSLPSSRRCKWRTPDALID</sequence>
<organism evidence="2 3">
    <name type="scientific">Pomacea canaliculata</name>
    <name type="common">Golden apple snail</name>
    <dbReference type="NCBI Taxonomy" id="400727"/>
    <lineage>
        <taxon>Eukaryota</taxon>
        <taxon>Metazoa</taxon>
        <taxon>Spiralia</taxon>
        <taxon>Lophotrochozoa</taxon>
        <taxon>Mollusca</taxon>
        <taxon>Gastropoda</taxon>
        <taxon>Caenogastropoda</taxon>
        <taxon>Architaenioglossa</taxon>
        <taxon>Ampullarioidea</taxon>
        <taxon>Ampullariidae</taxon>
        <taxon>Pomacea</taxon>
    </lineage>
</organism>
<gene>
    <name evidence="2" type="ORF">C0Q70_05277</name>
</gene>
<proteinExistence type="predicted"/>
<dbReference type="Proteomes" id="UP000245119">
    <property type="component" value="Linkage Group LG3"/>
</dbReference>
<comment type="caution">
    <text evidence="2">The sequence shown here is derived from an EMBL/GenBank/DDBJ whole genome shotgun (WGS) entry which is preliminary data.</text>
</comment>
<dbReference type="EMBL" id="PZQS01000003">
    <property type="protein sequence ID" value="PVD34015.1"/>
    <property type="molecule type" value="Genomic_DNA"/>
</dbReference>
<evidence type="ECO:0000313" key="3">
    <source>
        <dbReference type="Proteomes" id="UP000245119"/>
    </source>
</evidence>
<feature type="compositionally biased region" description="Basic residues" evidence="1">
    <location>
        <begin position="20"/>
        <end position="41"/>
    </location>
</feature>
<dbReference type="AlphaFoldDB" id="A0A2T7PKQ3"/>
<evidence type="ECO:0000256" key="1">
    <source>
        <dbReference type="SAM" id="MobiDB-lite"/>
    </source>
</evidence>
<protein>
    <submittedName>
        <fullName evidence="2">Uncharacterized protein</fullName>
    </submittedName>
</protein>
<feature type="compositionally biased region" description="Polar residues" evidence="1">
    <location>
        <begin position="1"/>
        <end position="11"/>
    </location>
</feature>
<accession>A0A2T7PKQ3</accession>